<dbReference type="EMBL" id="ML996618">
    <property type="protein sequence ID" value="KAF2752472.1"/>
    <property type="molecule type" value="Genomic_DNA"/>
</dbReference>
<feature type="compositionally biased region" description="Basic and acidic residues" evidence="1">
    <location>
        <begin position="133"/>
        <end position="155"/>
    </location>
</feature>
<gene>
    <name evidence="2" type="ORF">EJ05DRAFT_506011</name>
</gene>
<feature type="compositionally biased region" description="Low complexity" evidence="1">
    <location>
        <begin position="170"/>
        <end position="182"/>
    </location>
</feature>
<dbReference type="AlphaFoldDB" id="A0A6A6VPA3"/>
<evidence type="ECO:0000313" key="2">
    <source>
        <dbReference type="EMBL" id="KAF2752472.1"/>
    </source>
</evidence>
<feature type="region of interest" description="Disordered" evidence="1">
    <location>
        <begin position="128"/>
        <end position="309"/>
    </location>
</feature>
<dbReference type="Proteomes" id="UP000799437">
    <property type="component" value="Unassembled WGS sequence"/>
</dbReference>
<dbReference type="RefSeq" id="XP_033594930.1">
    <property type="nucleotide sequence ID" value="XM_033747770.1"/>
</dbReference>
<feature type="compositionally biased region" description="Basic and acidic residues" evidence="1">
    <location>
        <begin position="13"/>
        <end position="23"/>
    </location>
</feature>
<name>A0A6A6VPA3_9PEZI</name>
<proteinExistence type="predicted"/>
<protein>
    <submittedName>
        <fullName evidence="2">Uncharacterized protein</fullName>
    </submittedName>
</protein>
<organism evidence="2 3">
    <name type="scientific">Pseudovirgaria hyperparasitica</name>
    <dbReference type="NCBI Taxonomy" id="470096"/>
    <lineage>
        <taxon>Eukaryota</taxon>
        <taxon>Fungi</taxon>
        <taxon>Dikarya</taxon>
        <taxon>Ascomycota</taxon>
        <taxon>Pezizomycotina</taxon>
        <taxon>Dothideomycetes</taxon>
        <taxon>Dothideomycetes incertae sedis</taxon>
        <taxon>Acrospermales</taxon>
        <taxon>Acrospermaceae</taxon>
        <taxon>Pseudovirgaria</taxon>
    </lineage>
</organism>
<evidence type="ECO:0000313" key="3">
    <source>
        <dbReference type="Proteomes" id="UP000799437"/>
    </source>
</evidence>
<feature type="region of interest" description="Disordered" evidence="1">
    <location>
        <begin position="1"/>
        <end position="39"/>
    </location>
</feature>
<keyword evidence="3" id="KW-1185">Reference proteome</keyword>
<accession>A0A6A6VPA3</accession>
<dbReference type="OrthoDB" id="4161178at2759"/>
<reference evidence="2" key="1">
    <citation type="journal article" date="2020" name="Stud. Mycol.">
        <title>101 Dothideomycetes genomes: a test case for predicting lifestyles and emergence of pathogens.</title>
        <authorList>
            <person name="Haridas S."/>
            <person name="Albert R."/>
            <person name="Binder M."/>
            <person name="Bloem J."/>
            <person name="Labutti K."/>
            <person name="Salamov A."/>
            <person name="Andreopoulos B."/>
            <person name="Baker S."/>
            <person name="Barry K."/>
            <person name="Bills G."/>
            <person name="Bluhm B."/>
            <person name="Cannon C."/>
            <person name="Castanera R."/>
            <person name="Culley D."/>
            <person name="Daum C."/>
            <person name="Ezra D."/>
            <person name="Gonzalez J."/>
            <person name="Henrissat B."/>
            <person name="Kuo A."/>
            <person name="Liang C."/>
            <person name="Lipzen A."/>
            <person name="Lutzoni F."/>
            <person name="Magnuson J."/>
            <person name="Mondo S."/>
            <person name="Nolan M."/>
            <person name="Ohm R."/>
            <person name="Pangilinan J."/>
            <person name="Park H.-J."/>
            <person name="Ramirez L."/>
            <person name="Alfaro M."/>
            <person name="Sun H."/>
            <person name="Tritt A."/>
            <person name="Yoshinaga Y."/>
            <person name="Zwiers L.-H."/>
            <person name="Turgeon B."/>
            <person name="Goodwin S."/>
            <person name="Spatafora J."/>
            <person name="Crous P."/>
            <person name="Grigoriev I."/>
        </authorList>
    </citation>
    <scope>NUCLEOTIDE SEQUENCE</scope>
    <source>
        <strain evidence="2">CBS 121739</strain>
    </source>
</reference>
<feature type="compositionally biased region" description="Polar residues" evidence="1">
    <location>
        <begin position="233"/>
        <end position="254"/>
    </location>
</feature>
<evidence type="ECO:0000256" key="1">
    <source>
        <dbReference type="SAM" id="MobiDB-lite"/>
    </source>
</evidence>
<feature type="compositionally biased region" description="Basic and acidic residues" evidence="1">
    <location>
        <begin position="207"/>
        <end position="221"/>
    </location>
</feature>
<feature type="compositionally biased region" description="Basic and acidic residues" evidence="1">
    <location>
        <begin position="265"/>
        <end position="291"/>
    </location>
</feature>
<sequence>MSEDGSPHTPTRFQRDVDRDFQDRTPIQQNYEAPEDTSKVNCESLMDENWWTGVDPEDVERRRREQIPEPPYHRVRIHMRLDMIKRYASKLGLSDLFKMIDGLDRLLFDAGAATDDFENAQREIPETVTEFWDPEHSFHHNRKEEIERSSYKYDDSPLASPTHTSIPLDSRSINRSSPSSKAASKDVPRGVSNARVQKKRRGIHNGTRREQRGKRTSERRQPLLQAREEETDTGVSLESASGRGPTTTTLSEETVPSARASHGPRRSDGVRKSTRIQDREQKKLIIEEKPKPTIGGYNLRPKSRRNVTK</sequence>
<dbReference type="GeneID" id="54488824"/>